<gene>
    <name evidence="2" type="ORF">AVDCRST_MAG48-1493</name>
</gene>
<dbReference type="AlphaFoldDB" id="A0A6J4KE42"/>
<dbReference type="EMBL" id="CADCTS010000218">
    <property type="protein sequence ID" value="CAA9303170.1"/>
    <property type="molecule type" value="Genomic_DNA"/>
</dbReference>
<feature type="compositionally biased region" description="Low complexity" evidence="1">
    <location>
        <begin position="65"/>
        <end position="89"/>
    </location>
</feature>
<feature type="compositionally biased region" description="Low complexity" evidence="1">
    <location>
        <begin position="39"/>
        <end position="53"/>
    </location>
</feature>
<reference evidence="2" key="1">
    <citation type="submission" date="2020-02" db="EMBL/GenBank/DDBJ databases">
        <authorList>
            <person name="Meier V. D."/>
        </authorList>
    </citation>
    <scope>NUCLEOTIDE SEQUENCE</scope>
    <source>
        <strain evidence="2">AVDCRST_MAG48</strain>
    </source>
</reference>
<sequence>MSRPTTGARVVREGRTRTAPSSLSSIHHTRWSPPPRPAGRPGVGQRRQRTGPQGASGRAEPGEVGRPAGTAPAGAPGAAGTRAGLTARA</sequence>
<feature type="region of interest" description="Disordered" evidence="1">
    <location>
        <begin position="1"/>
        <end position="89"/>
    </location>
</feature>
<name>A0A6J4KE42_9ACTN</name>
<organism evidence="2">
    <name type="scientific">uncultured Friedmanniella sp</name>
    <dbReference type="NCBI Taxonomy" id="335381"/>
    <lineage>
        <taxon>Bacteria</taxon>
        <taxon>Bacillati</taxon>
        <taxon>Actinomycetota</taxon>
        <taxon>Actinomycetes</taxon>
        <taxon>Propionibacteriales</taxon>
        <taxon>Nocardioidaceae</taxon>
        <taxon>Friedmanniella</taxon>
        <taxon>environmental samples</taxon>
    </lineage>
</organism>
<accession>A0A6J4KE42</accession>
<proteinExistence type="predicted"/>
<evidence type="ECO:0000313" key="2">
    <source>
        <dbReference type="EMBL" id="CAA9303170.1"/>
    </source>
</evidence>
<protein>
    <submittedName>
        <fullName evidence="2">Uncharacterized protein</fullName>
    </submittedName>
</protein>
<evidence type="ECO:0000256" key="1">
    <source>
        <dbReference type="SAM" id="MobiDB-lite"/>
    </source>
</evidence>